<dbReference type="EMBL" id="JNSK01000177">
    <property type="protein sequence ID" value="KGA13237.1"/>
    <property type="molecule type" value="Genomic_DNA"/>
</dbReference>
<evidence type="ECO:0000256" key="4">
    <source>
        <dbReference type="ARBA" id="ARBA00022679"/>
    </source>
</evidence>
<dbReference type="HAMAP" id="MF_00033">
    <property type="entry name" value="MurG"/>
    <property type="match status" value="1"/>
</dbReference>
<dbReference type="InterPro" id="IPR006009">
    <property type="entry name" value="GlcNAc_MurG"/>
</dbReference>
<dbReference type="SUPFAM" id="SSF53756">
    <property type="entry name" value="UDP-Glycosyltransferase/glycogen phosphorylase"/>
    <property type="match status" value="1"/>
</dbReference>
<feature type="domain" description="Glycosyl transferase family 28 C-terminal" evidence="11">
    <location>
        <begin position="202"/>
        <end position="344"/>
    </location>
</feature>
<dbReference type="PANTHER" id="PTHR21015:SF22">
    <property type="entry name" value="GLYCOSYLTRANSFERASE"/>
    <property type="match status" value="1"/>
</dbReference>
<evidence type="ECO:0000256" key="1">
    <source>
        <dbReference type="ARBA" id="ARBA00022475"/>
    </source>
</evidence>
<evidence type="ECO:0000259" key="10">
    <source>
        <dbReference type="Pfam" id="PF03033"/>
    </source>
</evidence>
<evidence type="ECO:0000256" key="3">
    <source>
        <dbReference type="ARBA" id="ARBA00022676"/>
    </source>
</evidence>
<evidence type="ECO:0000256" key="9">
    <source>
        <dbReference type="ARBA" id="ARBA00023316"/>
    </source>
</evidence>
<accession>A0A094PQ66</accession>
<dbReference type="GO" id="GO:0050511">
    <property type="term" value="F:undecaprenyldiphospho-muramoylpentapeptide beta-N-acetylglucosaminyltransferase activity"/>
    <property type="evidence" value="ECO:0007669"/>
    <property type="project" value="InterPro"/>
</dbReference>
<evidence type="ECO:0000256" key="2">
    <source>
        <dbReference type="ARBA" id="ARBA00022618"/>
    </source>
</evidence>
<keyword evidence="1" id="KW-1003">Cell membrane</keyword>
<evidence type="ECO:0000256" key="8">
    <source>
        <dbReference type="ARBA" id="ARBA00023306"/>
    </source>
</evidence>
<dbReference type="CDD" id="cd03785">
    <property type="entry name" value="GT28_MurG"/>
    <property type="match status" value="1"/>
</dbReference>
<keyword evidence="5" id="KW-0133">Cell shape</keyword>
<keyword evidence="6" id="KW-0573">Peptidoglycan synthesis</keyword>
<dbReference type="Pfam" id="PF03033">
    <property type="entry name" value="Glyco_transf_28"/>
    <property type="match status" value="1"/>
</dbReference>
<feature type="domain" description="Glycosyltransferase family 28 N-terminal" evidence="10">
    <location>
        <begin position="6"/>
        <end position="136"/>
    </location>
</feature>
<evidence type="ECO:0000259" key="11">
    <source>
        <dbReference type="Pfam" id="PF04101"/>
    </source>
</evidence>
<evidence type="ECO:0000256" key="5">
    <source>
        <dbReference type="ARBA" id="ARBA00022960"/>
    </source>
</evidence>
<dbReference type="InterPro" id="IPR004276">
    <property type="entry name" value="GlycoTrans_28_N"/>
</dbReference>
<keyword evidence="7" id="KW-0472">Membrane</keyword>
<dbReference type="GO" id="GO:0008360">
    <property type="term" value="P:regulation of cell shape"/>
    <property type="evidence" value="ECO:0007669"/>
    <property type="project" value="UniProtKB-KW"/>
</dbReference>
<reference evidence="12" key="1">
    <citation type="submission" date="2014-05" db="EMBL/GenBank/DDBJ databases">
        <title>Key roles for freshwater Actinobacteria revealed by deep metagenomic sequencing.</title>
        <authorList>
            <person name="Ghai R."/>
            <person name="Mizuno C.M."/>
            <person name="Picazo A."/>
            <person name="Camacho A."/>
            <person name="Rodriguez-Valera F."/>
        </authorList>
    </citation>
    <scope>NUCLEOTIDE SEQUENCE</scope>
</reference>
<evidence type="ECO:0000256" key="6">
    <source>
        <dbReference type="ARBA" id="ARBA00022984"/>
    </source>
</evidence>
<protein>
    <recommendedName>
        <fullName evidence="13">UDP-diphospho-muramoylpentapeptide beta-N-acetylglucosaminyltransferase</fullName>
    </recommendedName>
</protein>
<dbReference type="GO" id="GO:0071555">
    <property type="term" value="P:cell wall organization"/>
    <property type="evidence" value="ECO:0007669"/>
    <property type="project" value="UniProtKB-KW"/>
</dbReference>
<dbReference type="Pfam" id="PF04101">
    <property type="entry name" value="Glyco_tran_28_C"/>
    <property type="match status" value="1"/>
</dbReference>
<comment type="caution">
    <text evidence="12">The sequence shown here is derived from an EMBL/GenBank/DDBJ whole genome shotgun (WGS) entry which is preliminary data.</text>
</comment>
<dbReference type="GO" id="GO:0009252">
    <property type="term" value="P:peptidoglycan biosynthetic process"/>
    <property type="evidence" value="ECO:0007669"/>
    <property type="project" value="UniProtKB-KW"/>
</dbReference>
<keyword evidence="4" id="KW-0808">Transferase</keyword>
<keyword evidence="9" id="KW-0961">Cell wall biogenesis/degradation</keyword>
<keyword evidence="2" id="KW-0132">Cell division</keyword>
<evidence type="ECO:0000313" key="12">
    <source>
        <dbReference type="EMBL" id="KGA13237.1"/>
    </source>
</evidence>
<evidence type="ECO:0000256" key="7">
    <source>
        <dbReference type="ARBA" id="ARBA00023136"/>
    </source>
</evidence>
<dbReference type="GO" id="GO:0051301">
    <property type="term" value="P:cell division"/>
    <property type="evidence" value="ECO:0007669"/>
    <property type="project" value="UniProtKB-KW"/>
</dbReference>
<organism evidence="12">
    <name type="scientific">freshwater metagenome</name>
    <dbReference type="NCBI Taxonomy" id="449393"/>
    <lineage>
        <taxon>unclassified sequences</taxon>
        <taxon>metagenomes</taxon>
        <taxon>ecological metagenomes</taxon>
    </lineage>
</organism>
<gene>
    <name evidence="12" type="ORF">GM50_22780</name>
</gene>
<proteinExistence type="inferred from homology"/>
<evidence type="ECO:0008006" key="13">
    <source>
        <dbReference type="Google" id="ProtNLM"/>
    </source>
</evidence>
<dbReference type="GO" id="GO:0005975">
    <property type="term" value="P:carbohydrate metabolic process"/>
    <property type="evidence" value="ECO:0007669"/>
    <property type="project" value="InterPro"/>
</dbReference>
<dbReference type="InterPro" id="IPR007235">
    <property type="entry name" value="Glyco_trans_28_C"/>
</dbReference>
<dbReference type="AlphaFoldDB" id="A0A094PQ66"/>
<dbReference type="Gene3D" id="3.40.50.2000">
    <property type="entry name" value="Glycogen Phosphorylase B"/>
    <property type="match status" value="2"/>
</dbReference>
<name>A0A094PQ66_9ZZZZ</name>
<keyword evidence="8" id="KW-0131">Cell cycle</keyword>
<keyword evidence="3" id="KW-0328">Glycosyltransferase</keyword>
<sequence>MKTRTVIFAGGGTAGHIQPALAVASHWAKVHSSDHIIFLGTSSGLETSLVPAAGFDLQLITRVRVPRSLSLSALKIPAQLFRSITESRRILKGADVVIGFGGYVCAPAYIAAATRRIPIVIHEANAKPGWANRLGALFTHWLAAGIPVATGKFSEALITGIPLREDIATLLSDSKGMDKQGWADLQANEKKALGFDPKKPLLLVVGGSQGSQAINSVIEHARREITTQSVSILHSVGGTNTAAVADESYKSVQYIHEMARAYVAADLIIARSGAITCSEVRTLGKFAIFVPLAIGNGEQSVNALDLVSRGNAVLVDQKSFTPQWLIDNIGAIMKKALNNSPGADLSDLDATAKIAALMEHALRKPQA</sequence>
<dbReference type="PANTHER" id="PTHR21015">
    <property type="entry name" value="UDP-N-ACETYLGLUCOSAMINE--N-ACETYLMURAMYL-(PENTAPEPTIDE) PYROPHOSPHORYL-UNDECAPRENOL N-ACETYLGLUCOSAMINE TRANSFERASE 1"/>
    <property type="match status" value="1"/>
</dbReference>